<accession>A0A096B479</accession>
<dbReference type="EMBL" id="ADLO01000104">
    <property type="protein sequence ID" value="KGF53761.1"/>
    <property type="molecule type" value="Genomic_DNA"/>
</dbReference>
<gene>
    <name evidence="3" type="ORF">HMPREF9460_03446</name>
</gene>
<evidence type="ECO:0000313" key="3">
    <source>
        <dbReference type="EMBL" id="KGF53761.1"/>
    </source>
</evidence>
<organism evidence="3 4">
    <name type="scientific">Flavonifractor plautii 1_3_50AFAA</name>
    <dbReference type="NCBI Taxonomy" id="742738"/>
    <lineage>
        <taxon>Bacteria</taxon>
        <taxon>Bacillati</taxon>
        <taxon>Bacillota</taxon>
        <taxon>Clostridia</taxon>
        <taxon>Eubacteriales</taxon>
        <taxon>Oscillospiraceae</taxon>
        <taxon>Flavonifractor</taxon>
    </lineage>
</organism>
<keyword evidence="1" id="KW-0808">Transferase</keyword>
<comment type="caution">
    <text evidence="3">The sequence shown here is derived from an EMBL/GenBank/DDBJ whole genome shotgun (WGS) entry which is preliminary data.</text>
</comment>
<keyword evidence="4" id="KW-1185">Reference proteome</keyword>
<reference evidence="3 4" key="1">
    <citation type="submission" date="2011-08" db="EMBL/GenBank/DDBJ databases">
        <title>The Genome Sequence of Clostridium orbiscindens 1_3_50AFAA.</title>
        <authorList>
            <consortium name="The Broad Institute Genome Sequencing Platform"/>
            <person name="Earl A."/>
            <person name="Ward D."/>
            <person name="Feldgarden M."/>
            <person name="Gevers D."/>
            <person name="Daigneault M."/>
            <person name="Strauss J."/>
            <person name="Allen-Vercoe E."/>
            <person name="Young S.K."/>
            <person name="Zeng Q."/>
            <person name="Gargeya S."/>
            <person name="Fitzgerald M."/>
            <person name="Haas B."/>
            <person name="Abouelleil A."/>
            <person name="Alvarado L."/>
            <person name="Arachchi H.M."/>
            <person name="Berlin A."/>
            <person name="Brown A."/>
            <person name="Chapman S.B."/>
            <person name="Chen Z."/>
            <person name="Dunbar C."/>
            <person name="Freedman E."/>
            <person name="Gearin G."/>
            <person name="Gellesch M."/>
            <person name="Goldberg J."/>
            <person name="Griggs A."/>
            <person name="Gujja S."/>
            <person name="Heiman D."/>
            <person name="Howarth C."/>
            <person name="Larson L."/>
            <person name="Lui A."/>
            <person name="MacDonald P.J.P."/>
            <person name="Montmayeur A."/>
            <person name="Murphy C."/>
            <person name="Neiman D."/>
            <person name="Pearson M."/>
            <person name="Priest M."/>
            <person name="Roberts A."/>
            <person name="Saif S."/>
            <person name="Shea T."/>
            <person name="Shenoy N."/>
            <person name="Sisk P."/>
            <person name="Stolte C."/>
            <person name="Sykes S."/>
            <person name="Wortman J."/>
            <person name="Nusbaum C."/>
            <person name="Birren B."/>
        </authorList>
    </citation>
    <scope>NUCLEOTIDE SEQUENCE [LARGE SCALE GENOMIC DNA]</scope>
    <source>
        <strain evidence="3 4">1_3_50AFAA</strain>
    </source>
</reference>
<dbReference type="PROSITE" id="PS51186">
    <property type="entry name" value="GNAT"/>
    <property type="match status" value="1"/>
</dbReference>
<dbReference type="SUPFAM" id="SSF55729">
    <property type="entry name" value="Acyl-CoA N-acyltransferases (Nat)"/>
    <property type="match status" value="1"/>
</dbReference>
<sequence length="157" mass="18257">MEFKLVKGVPERLEDYREVFYNSRLYDTYFADSDRLNDQLRKAMADGDLYVAMSPEDEAVGVMYMTRDGMAGLPYLNLLSVKKKYRGKGIGTDLVKIFIGVMEREQYPSMYIMTSQFNTGAKRLYQSLGFQPKCLLHDAFRKGVSEWLFMRPNRKLA</sequence>
<evidence type="ECO:0000259" key="2">
    <source>
        <dbReference type="PROSITE" id="PS51186"/>
    </source>
</evidence>
<protein>
    <recommendedName>
        <fullName evidence="2">N-acetyltransferase domain-containing protein</fullName>
    </recommendedName>
</protein>
<dbReference type="InterPro" id="IPR000182">
    <property type="entry name" value="GNAT_dom"/>
</dbReference>
<evidence type="ECO:0000313" key="4">
    <source>
        <dbReference type="Proteomes" id="UP000029585"/>
    </source>
</evidence>
<proteinExistence type="predicted"/>
<dbReference type="InterPro" id="IPR016181">
    <property type="entry name" value="Acyl_CoA_acyltransferase"/>
</dbReference>
<feature type="domain" description="N-acetyltransferase" evidence="2">
    <location>
        <begin position="1"/>
        <end position="151"/>
    </location>
</feature>
<name>A0A096B479_FLAPL</name>
<dbReference type="HOGENOM" id="CLU_134449_1_0_9"/>
<dbReference type="InterPro" id="IPR050769">
    <property type="entry name" value="NAT_camello-type"/>
</dbReference>
<dbReference type="GO" id="GO:0008080">
    <property type="term" value="F:N-acetyltransferase activity"/>
    <property type="evidence" value="ECO:0007669"/>
    <property type="project" value="InterPro"/>
</dbReference>
<dbReference type="RefSeq" id="WP_044942825.1">
    <property type="nucleotide sequence ID" value="NZ_KN174166.1"/>
</dbReference>
<dbReference type="Gene3D" id="3.40.630.30">
    <property type="match status" value="1"/>
</dbReference>
<dbReference type="AlphaFoldDB" id="A0A096B479"/>
<dbReference type="PANTHER" id="PTHR13947:SF37">
    <property type="entry name" value="LD18367P"/>
    <property type="match status" value="1"/>
</dbReference>
<dbReference type="PATRIC" id="fig|742738.3.peg.3549"/>
<dbReference type="CDD" id="cd04301">
    <property type="entry name" value="NAT_SF"/>
    <property type="match status" value="1"/>
</dbReference>
<dbReference type="Proteomes" id="UP000029585">
    <property type="component" value="Unassembled WGS sequence"/>
</dbReference>
<evidence type="ECO:0000256" key="1">
    <source>
        <dbReference type="ARBA" id="ARBA00022679"/>
    </source>
</evidence>
<dbReference type="eggNOG" id="COG0456">
    <property type="taxonomic scope" value="Bacteria"/>
</dbReference>
<dbReference type="PANTHER" id="PTHR13947">
    <property type="entry name" value="GNAT FAMILY N-ACETYLTRANSFERASE"/>
    <property type="match status" value="1"/>
</dbReference>
<dbReference type="Pfam" id="PF13673">
    <property type="entry name" value="Acetyltransf_10"/>
    <property type="match status" value="1"/>
</dbReference>